<accession>A0ABX6K509</accession>
<keyword evidence="5" id="KW-1185">Reference proteome</keyword>
<feature type="domain" description="N-acetyltransferase" evidence="3">
    <location>
        <begin position="1"/>
        <end position="155"/>
    </location>
</feature>
<sequence length="178" mass="19393">MPFLPLTDVNINDVAELVRETFTHSEGPDEGNLIGQLIHQLHDTTPEGEWLGFVAVDNSVLAGAVFFSRLSYPTMPEAALLSPMAVHPSYQKQGLGQSLIQHGLTALKVQGYQLVMTYGDPAFYGRVGFTPISPETIQPPHHLSYPHGWLGQSLTDAPLTALRGKPSCVPAFNCADLW</sequence>
<proteinExistence type="predicted"/>
<dbReference type="Pfam" id="PF13508">
    <property type="entry name" value="Acetyltransf_7"/>
    <property type="match status" value="1"/>
</dbReference>
<dbReference type="PANTHER" id="PTHR43877:SF1">
    <property type="entry name" value="ACETYLTRANSFERASE"/>
    <property type="match status" value="1"/>
</dbReference>
<dbReference type="InterPro" id="IPR000182">
    <property type="entry name" value="GNAT_dom"/>
</dbReference>
<dbReference type="RefSeq" id="WP_167314016.1">
    <property type="nucleotide sequence ID" value="NZ_CP050266.1"/>
</dbReference>
<dbReference type="InterPro" id="IPR050832">
    <property type="entry name" value="Bact_Acetyltransf"/>
</dbReference>
<dbReference type="InterPro" id="IPR016181">
    <property type="entry name" value="Acyl_CoA_acyltransferase"/>
</dbReference>
<name>A0ABX6K509_SALCS</name>
<dbReference type="EMBL" id="CP050266">
    <property type="protein sequence ID" value="QIR05408.1"/>
    <property type="molecule type" value="Genomic_DNA"/>
</dbReference>
<dbReference type="PANTHER" id="PTHR43877">
    <property type="entry name" value="AMINOALKYLPHOSPHONATE N-ACETYLTRANSFERASE-RELATED-RELATED"/>
    <property type="match status" value="1"/>
</dbReference>
<dbReference type="Gene3D" id="3.40.630.30">
    <property type="match status" value="1"/>
</dbReference>
<organism evidence="4 5">
    <name type="scientific">Salinivibrio costicola</name>
    <name type="common">Vibrio costicola</name>
    <dbReference type="NCBI Taxonomy" id="51367"/>
    <lineage>
        <taxon>Bacteria</taxon>
        <taxon>Pseudomonadati</taxon>
        <taxon>Pseudomonadota</taxon>
        <taxon>Gammaproteobacteria</taxon>
        <taxon>Vibrionales</taxon>
        <taxon>Vibrionaceae</taxon>
        <taxon>Salinivibrio</taxon>
    </lineage>
</organism>
<keyword evidence="2" id="KW-0012">Acyltransferase</keyword>
<protein>
    <submittedName>
        <fullName evidence="4">N-acetyltransferase</fullName>
    </submittedName>
</protein>
<keyword evidence="1" id="KW-0808">Transferase</keyword>
<dbReference type="SUPFAM" id="SSF55729">
    <property type="entry name" value="Acyl-CoA N-acyltransferases (Nat)"/>
    <property type="match status" value="1"/>
</dbReference>
<evidence type="ECO:0000259" key="3">
    <source>
        <dbReference type="PROSITE" id="PS51186"/>
    </source>
</evidence>
<dbReference type="Proteomes" id="UP000501408">
    <property type="component" value="Chromosome 1"/>
</dbReference>
<evidence type="ECO:0000256" key="1">
    <source>
        <dbReference type="ARBA" id="ARBA00022679"/>
    </source>
</evidence>
<reference evidence="4 5" key="1">
    <citation type="submission" date="2020-03" db="EMBL/GenBank/DDBJ databases">
        <title>Genome mining reveals the biosynthetic pathways of PHA and ectoines of the halophilic strain Salinivibrio costicola M318 isolated from fermented shrimp paste.</title>
        <authorList>
            <person name="Doan T.V."/>
            <person name="Tran L.T."/>
            <person name="Trieu T.A."/>
            <person name="Nguyen Q.V."/>
            <person name="Quach T.N."/>
            <person name="Phi T.Q."/>
            <person name="Kumar S."/>
        </authorList>
    </citation>
    <scope>NUCLEOTIDE SEQUENCE [LARGE SCALE GENOMIC DNA]</scope>
    <source>
        <strain evidence="4 5">M318</strain>
    </source>
</reference>
<evidence type="ECO:0000313" key="5">
    <source>
        <dbReference type="Proteomes" id="UP000501408"/>
    </source>
</evidence>
<gene>
    <name evidence="4" type="ORF">HBA18_02840</name>
</gene>
<dbReference type="PROSITE" id="PS51186">
    <property type="entry name" value="GNAT"/>
    <property type="match status" value="1"/>
</dbReference>
<evidence type="ECO:0000256" key="2">
    <source>
        <dbReference type="ARBA" id="ARBA00023315"/>
    </source>
</evidence>
<dbReference type="CDD" id="cd04301">
    <property type="entry name" value="NAT_SF"/>
    <property type="match status" value="1"/>
</dbReference>
<evidence type="ECO:0000313" key="4">
    <source>
        <dbReference type="EMBL" id="QIR05408.1"/>
    </source>
</evidence>